<accession>A0A437Q013</accession>
<comment type="caution">
    <text evidence="1">The sequence shown here is derived from an EMBL/GenBank/DDBJ whole genome shotgun (WGS) entry which is preliminary data.</text>
</comment>
<organism evidence="1 2">
    <name type="scientific">Streptomyces antnestii</name>
    <dbReference type="NCBI Taxonomy" id="2494256"/>
    <lineage>
        <taxon>Bacteria</taxon>
        <taxon>Bacillati</taxon>
        <taxon>Actinomycetota</taxon>
        <taxon>Actinomycetes</taxon>
        <taxon>Kitasatosporales</taxon>
        <taxon>Streptomycetaceae</taxon>
        <taxon>Streptomyces</taxon>
    </lineage>
</organism>
<keyword evidence="2" id="KW-1185">Reference proteome</keyword>
<proteinExistence type="predicted"/>
<name>A0A437Q013_9ACTN</name>
<evidence type="ECO:0000313" key="2">
    <source>
        <dbReference type="Proteomes" id="UP000283128"/>
    </source>
</evidence>
<dbReference type="RefSeq" id="WP_127827013.1">
    <property type="nucleotide sequence ID" value="NZ_RZYA01000002.1"/>
</dbReference>
<dbReference type="AlphaFoldDB" id="A0A437Q013"/>
<dbReference type="Proteomes" id="UP000283128">
    <property type="component" value="Unassembled WGS sequence"/>
</dbReference>
<gene>
    <name evidence="1" type="ORF">EOT10_06115</name>
</gene>
<sequence>MTTQGSQSTEYLRFQATAPNERGHFTGIFGLVNRLGRAGKLSEEQERFRRANNAWYDAAYPDPGSVDPSVYDPEVNPTATAWFKPTATHLLDRVGGYLEILAAHGVECRLVRSADPGRVIYEDDVQIVVVTRDEPAAPPDTP</sequence>
<evidence type="ECO:0000313" key="1">
    <source>
        <dbReference type="EMBL" id="RVU27857.1"/>
    </source>
</evidence>
<reference evidence="1 2" key="1">
    <citation type="submission" date="2019-01" db="EMBL/GenBank/DDBJ databases">
        <title>Genome sequences of Streptomyces and Rhizobium isolates collected from root and soil.</title>
        <authorList>
            <person name="Chhettri S."/>
            <person name="Sevigny J.L."/>
            <person name="Sen A."/>
            <person name="Ennis N."/>
            <person name="Tisa L."/>
        </authorList>
    </citation>
    <scope>NUCLEOTIDE SEQUENCE [LARGE SCALE GENOMIC DNA]</scope>
    <source>
        <strain evidence="1 2">San01</strain>
    </source>
</reference>
<dbReference type="EMBL" id="RZYA01000002">
    <property type="protein sequence ID" value="RVU27857.1"/>
    <property type="molecule type" value="Genomic_DNA"/>
</dbReference>
<protein>
    <submittedName>
        <fullName evidence="1">Uncharacterized protein</fullName>
    </submittedName>
</protein>
<dbReference type="OrthoDB" id="4546670at2"/>